<keyword evidence="2" id="KW-1185">Reference proteome</keyword>
<organism evidence="1 2">
    <name type="scientific">Avena sativa</name>
    <name type="common">Oat</name>
    <dbReference type="NCBI Taxonomy" id="4498"/>
    <lineage>
        <taxon>Eukaryota</taxon>
        <taxon>Viridiplantae</taxon>
        <taxon>Streptophyta</taxon>
        <taxon>Embryophyta</taxon>
        <taxon>Tracheophyta</taxon>
        <taxon>Spermatophyta</taxon>
        <taxon>Magnoliopsida</taxon>
        <taxon>Liliopsida</taxon>
        <taxon>Poales</taxon>
        <taxon>Poaceae</taxon>
        <taxon>BOP clade</taxon>
        <taxon>Pooideae</taxon>
        <taxon>Poodae</taxon>
        <taxon>Poeae</taxon>
        <taxon>Poeae Chloroplast Group 1 (Aveneae type)</taxon>
        <taxon>Aveninae</taxon>
        <taxon>Avena</taxon>
    </lineage>
</organism>
<protein>
    <submittedName>
        <fullName evidence="1">Uncharacterized protein</fullName>
    </submittedName>
</protein>
<proteinExistence type="predicted"/>
<reference evidence="1" key="2">
    <citation type="submission" date="2025-09" db="UniProtKB">
        <authorList>
            <consortium name="EnsemblPlants"/>
        </authorList>
    </citation>
    <scope>IDENTIFICATION</scope>
</reference>
<accession>A0ACD5XAE2</accession>
<evidence type="ECO:0000313" key="1">
    <source>
        <dbReference type="EnsemblPlants" id="AVESA.00010b.r2.4DG0743900.1.CDS"/>
    </source>
</evidence>
<name>A0ACD5XAE2_AVESA</name>
<sequence length="303" mass="33984">MDHHPLPGSGPSAAAATPFFLASISTSPPPETALAPPFPATEPCRIYRSCRGSDTIKAKIMSHPLYPALLRAFIDCRKVGAPPEVVGRLSSLADELEPNSDGTQEQPADPELDQFMETYCDVLVTYSQELRIQIQEANEFFRSMEAHIDSFALDGNGGWGRDVSSEDEQEEAGDIAEKGKELTNQQQFLDKYSGYLRSLWREVSGKKKNGRLPRDARQKLLRWWQLHGTWPYPSESEKHALAESTGLDTKQIRNWFINQRKRHWRPAPLNVVGADNRLQHINGASSSSPEDLRMEARCFPLGP</sequence>
<evidence type="ECO:0000313" key="2">
    <source>
        <dbReference type="Proteomes" id="UP001732700"/>
    </source>
</evidence>
<reference evidence="1" key="1">
    <citation type="submission" date="2021-05" db="EMBL/GenBank/DDBJ databases">
        <authorList>
            <person name="Scholz U."/>
            <person name="Mascher M."/>
            <person name="Fiebig A."/>
        </authorList>
    </citation>
    <scope>NUCLEOTIDE SEQUENCE [LARGE SCALE GENOMIC DNA]</scope>
</reference>
<dbReference type="Proteomes" id="UP001732700">
    <property type="component" value="Chromosome 4D"/>
</dbReference>
<dbReference type="EnsemblPlants" id="AVESA.00010b.r2.4DG0743900.1">
    <property type="protein sequence ID" value="AVESA.00010b.r2.4DG0743900.1.CDS"/>
    <property type="gene ID" value="AVESA.00010b.r2.4DG0743900"/>
</dbReference>